<name>A0A840QTC4_9BACI</name>
<evidence type="ECO:0000313" key="2">
    <source>
        <dbReference type="Proteomes" id="UP000551878"/>
    </source>
</evidence>
<proteinExistence type="predicted"/>
<sequence length="36" mass="4384">MKRPDQRQQKVRDLDPLDKQLHLFIHLKTSSLEKLQ</sequence>
<protein>
    <submittedName>
        <fullName evidence="1">Uncharacterized protein</fullName>
    </submittedName>
</protein>
<reference evidence="1 2" key="1">
    <citation type="submission" date="2020-08" db="EMBL/GenBank/DDBJ databases">
        <title>Genomic Encyclopedia of Type Strains, Phase IV (KMG-IV): sequencing the most valuable type-strain genomes for metagenomic binning, comparative biology and taxonomic classification.</title>
        <authorList>
            <person name="Goeker M."/>
        </authorList>
    </citation>
    <scope>NUCLEOTIDE SEQUENCE [LARGE SCALE GENOMIC DNA]</scope>
    <source>
        <strain evidence="1 2">DSM 24696</strain>
    </source>
</reference>
<organism evidence="1 2">
    <name type="scientific">Texcoconibacillus texcoconensis</name>
    <dbReference type="NCBI Taxonomy" id="1095777"/>
    <lineage>
        <taxon>Bacteria</taxon>
        <taxon>Bacillati</taxon>
        <taxon>Bacillota</taxon>
        <taxon>Bacilli</taxon>
        <taxon>Bacillales</taxon>
        <taxon>Bacillaceae</taxon>
        <taxon>Texcoconibacillus</taxon>
    </lineage>
</organism>
<evidence type="ECO:0000313" key="1">
    <source>
        <dbReference type="EMBL" id="MBB5174558.1"/>
    </source>
</evidence>
<dbReference type="Proteomes" id="UP000551878">
    <property type="component" value="Unassembled WGS sequence"/>
</dbReference>
<keyword evidence="2" id="KW-1185">Reference proteome</keyword>
<accession>A0A840QTC4</accession>
<comment type="caution">
    <text evidence="1">The sequence shown here is derived from an EMBL/GenBank/DDBJ whole genome shotgun (WGS) entry which is preliminary data.</text>
</comment>
<dbReference type="EMBL" id="JACHHB010000014">
    <property type="protein sequence ID" value="MBB5174558.1"/>
    <property type="molecule type" value="Genomic_DNA"/>
</dbReference>
<dbReference type="AlphaFoldDB" id="A0A840QTC4"/>
<gene>
    <name evidence="1" type="ORF">HNQ41_002775</name>
</gene>